<dbReference type="EMBL" id="JAEDAM010000085">
    <property type="protein sequence ID" value="MBS8122394.1"/>
    <property type="molecule type" value="Genomic_DNA"/>
</dbReference>
<dbReference type="Proteomes" id="UP000680365">
    <property type="component" value="Unassembled WGS sequence"/>
</dbReference>
<feature type="transmembrane region" description="Helical" evidence="1">
    <location>
        <begin position="35"/>
        <end position="53"/>
    </location>
</feature>
<feature type="transmembrane region" description="Helical" evidence="1">
    <location>
        <begin position="237"/>
        <end position="255"/>
    </location>
</feature>
<protein>
    <recommendedName>
        <fullName evidence="4">Protease PrsW</fullName>
    </recommendedName>
</protein>
<feature type="transmembrane region" description="Helical" evidence="1">
    <location>
        <begin position="165"/>
        <end position="186"/>
    </location>
</feature>
<proteinExistence type="predicted"/>
<keyword evidence="3" id="KW-1185">Reference proteome</keyword>
<feature type="transmembrane region" description="Helical" evidence="1">
    <location>
        <begin position="261"/>
        <end position="283"/>
    </location>
</feature>
<evidence type="ECO:0000256" key="1">
    <source>
        <dbReference type="SAM" id="Phobius"/>
    </source>
</evidence>
<feature type="transmembrane region" description="Helical" evidence="1">
    <location>
        <begin position="198"/>
        <end position="225"/>
    </location>
</feature>
<evidence type="ECO:0008006" key="4">
    <source>
        <dbReference type="Google" id="ProtNLM"/>
    </source>
</evidence>
<feature type="transmembrane region" description="Helical" evidence="1">
    <location>
        <begin position="133"/>
        <end position="153"/>
    </location>
</feature>
<keyword evidence="1" id="KW-0812">Transmembrane</keyword>
<keyword evidence="1" id="KW-1133">Transmembrane helix</keyword>
<accession>A0ABS5QN36</accession>
<sequence>MIKFLILLPFSFLILNLWLWLFDNIFGYTQKKYKYLFILIIIGLIAGFSIYYYSDLLGIIGYDKYNFINIENINNLSIFLYFWLYCSIILMILYLIVNGKNITKLFIINYIMFSFLFIIIGYIFIYLDIDNIYKYYIFVAIGEEMMKFMLGINFYEKRKISSNDILLFSILSALGFAFIENVVYLFNFISGEKLFSTIIIGGFSLILARGLIGFIAHIIFTGNIGLINSYGITRKKLLKYSFFGILFGISTHYIYNISLEQNIGIVIPIIIILGYFWISYLFYKSDRMYLQIETSN</sequence>
<feature type="transmembrane region" description="Helical" evidence="1">
    <location>
        <begin position="6"/>
        <end position="23"/>
    </location>
</feature>
<keyword evidence="1" id="KW-0472">Membrane</keyword>
<feature type="transmembrane region" description="Helical" evidence="1">
    <location>
        <begin position="107"/>
        <end position="127"/>
    </location>
</feature>
<dbReference type="InterPro" id="IPR026898">
    <property type="entry name" value="PrsW"/>
</dbReference>
<dbReference type="Pfam" id="PF13367">
    <property type="entry name" value="PrsW-protease"/>
    <property type="match status" value="1"/>
</dbReference>
<feature type="transmembrane region" description="Helical" evidence="1">
    <location>
        <begin position="73"/>
        <end position="95"/>
    </location>
</feature>
<name>A0ABS5QN36_9BACT</name>
<gene>
    <name evidence="2" type="ORF">VAMP_397n12</name>
</gene>
<evidence type="ECO:0000313" key="2">
    <source>
        <dbReference type="EMBL" id="MBS8122394.1"/>
    </source>
</evidence>
<comment type="caution">
    <text evidence="2">The sequence shown here is derived from an EMBL/GenBank/DDBJ whole genome shotgun (WGS) entry which is preliminary data.</text>
</comment>
<organism evidence="2 3">
    <name type="scientific">Candidatus Vampirococcus lugosii</name>
    <dbReference type="NCBI Taxonomy" id="2789015"/>
    <lineage>
        <taxon>Bacteria</taxon>
        <taxon>Candidatus Absconditibacteriota</taxon>
        <taxon>Vampirococcus</taxon>
    </lineage>
</organism>
<evidence type="ECO:0000313" key="3">
    <source>
        <dbReference type="Proteomes" id="UP000680365"/>
    </source>
</evidence>
<reference evidence="2 3" key="1">
    <citation type="journal article" date="2021" name="Nat. Commun.">
        <title>Reductive evolution and unique predatory mode in the CPR bacterium Vampirococcus lugosii.</title>
        <authorList>
            <person name="Moreira D."/>
            <person name="Zivanovic Y."/>
            <person name="Lopez-Archilla A.I."/>
            <person name="Iniesto M."/>
            <person name="Lopez-Garcia P."/>
        </authorList>
    </citation>
    <scope>NUCLEOTIDE SEQUENCE [LARGE SCALE GENOMIC DNA]</scope>
    <source>
        <strain evidence="2">Chiprana</strain>
    </source>
</reference>